<keyword evidence="2" id="KW-1185">Reference proteome</keyword>
<reference evidence="2" key="1">
    <citation type="journal article" date="2015" name="Genome Announc.">
        <title>Draft genome sequence of the fungus Penicillium brasilianum MG11.</title>
        <authorList>
            <person name="Horn F."/>
            <person name="Linde J."/>
            <person name="Mattern D.J."/>
            <person name="Walther G."/>
            <person name="Guthke R."/>
            <person name="Brakhage A.A."/>
            <person name="Valiante V."/>
        </authorList>
    </citation>
    <scope>NUCLEOTIDE SEQUENCE [LARGE SCALE GENOMIC DNA]</scope>
    <source>
        <strain evidence="2">MG11</strain>
    </source>
</reference>
<dbReference type="EMBL" id="CDHK01000001">
    <property type="protein sequence ID" value="CEJ53757.1"/>
    <property type="molecule type" value="Genomic_DNA"/>
</dbReference>
<name>A0A0F7TD62_PENBI</name>
<sequence>MEITKEILDLSRQRYECIQTETPQSLPLNSREENTKEQMLFQLGYITYQFLFLEVSIHALCVRSQIDSTSKFERYTKISKAINSIREQSSEYSESHPLDIDTLRNLSANEFEATIALERWSAIVTIIRASQSFFDAALFDHFMNCILTFGMADAYRAVSIHTMVEITRRAGPGIPIPFDNLPFYYHQLFTFALTAAKSDDSVRLQDLSLHWPDAYYGMAESVIDEVLTKDAERSSPSGSAQYFYPVEELGYLATCSFNQAMDFYSAENDQACLRWAQKAILLAEAIGTLESEELVCLFQTRLKGLF</sequence>
<dbReference type="OrthoDB" id="4369887at2759"/>
<evidence type="ECO:0000313" key="2">
    <source>
        <dbReference type="Proteomes" id="UP000042958"/>
    </source>
</evidence>
<organism evidence="1 2">
    <name type="scientific">Penicillium brasilianum</name>
    <dbReference type="NCBI Taxonomy" id="104259"/>
    <lineage>
        <taxon>Eukaryota</taxon>
        <taxon>Fungi</taxon>
        <taxon>Dikarya</taxon>
        <taxon>Ascomycota</taxon>
        <taxon>Pezizomycotina</taxon>
        <taxon>Eurotiomycetes</taxon>
        <taxon>Eurotiomycetidae</taxon>
        <taxon>Eurotiales</taxon>
        <taxon>Aspergillaceae</taxon>
        <taxon>Penicillium</taxon>
    </lineage>
</organism>
<evidence type="ECO:0000313" key="1">
    <source>
        <dbReference type="EMBL" id="CEJ53757.1"/>
    </source>
</evidence>
<accession>A0A0F7TD62</accession>
<dbReference type="STRING" id="104259.A0A0F7TD62"/>
<gene>
    <name evidence="1" type="ORF">PMG11_00100</name>
</gene>
<proteinExistence type="predicted"/>
<dbReference type="AlphaFoldDB" id="A0A0F7TD62"/>
<dbReference type="Proteomes" id="UP000042958">
    <property type="component" value="Unassembled WGS sequence"/>
</dbReference>
<protein>
    <submittedName>
        <fullName evidence="1">Uncharacterized protein</fullName>
    </submittedName>
</protein>